<dbReference type="Proteomes" id="UP000095552">
    <property type="component" value="Unassembled WGS sequence"/>
</dbReference>
<dbReference type="GO" id="GO:0022625">
    <property type="term" value="C:cytosolic large ribosomal subunit"/>
    <property type="evidence" value="ECO:0007669"/>
    <property type="project" value="TreeGrafter"/>
</dbReference>
<comment type="function">
    <text evidence="7 9">One of the primary rRNA binding proteins, it binds directly near the 3'-end of the 23S rRNA, where it nucleates assembly of the 50S subunit.</text>
</comment>
<evidence type="ECO:0000256" key="5">
    <source>
        <dbReference type="ARBA" id="ARBA00023274"/>
    </source>
</evidence>
<dbReference type="InterPro" id="IPR019927">
    <property type="entry name" value="Ribosomal_uL3_bac/org-type"/>
</dbReference>
<dbReference type="PANTHER" id="PTHR11229">
    <property type="entry name" value="50S RIBOSOMAL PROTEIN L3"/>
    <property type="match status" value="1"/>
</dbReference>
<keyword evidence="2 7" id="KW-0699">rRNA-binding</keyword>
<keyword evidence="3 7" id="KW-0694">RNA-binding</keyword>
<name>A0A1E5SKE3_9BACT</name>
<comment type="caution">
    <text evidence="10">The sequence shown here is derived from an EMBL/GenBank/DDBJ whole genome shotgun (WGS) entry which is preliminary data.</text>
</comment>
<dbReference type="InterPro" id="IPR019926">
    <property type="entry name" value="Ribosomal_uL3_CS"/>
</dbReference>
<proteinExistence type="inferred from homology"/>
<dbReference type="HAMAP" id="MF_01325_B">
    <property type="entry name" value="Ribosomal_uL3_B"/>
    <property type="match status" value="1"/>
</dbReference>
<evidence type="ECO:0000313" key="10">
    <source>
        <dbReference type="EMBL" id="OEJ99573.1"/>
    </source>
</evidence>
<organism evidence="10 11">
    <name type="scientific">Roseivirga misakiensis</name>
    <dbReference type="NCBI Taxonomy" id="1563681"/>
    <lineage>
        <taxon>Bacteria</taxon>
        <taxon>Pseudomonadati</taxon>
        <taxon>Bacteroidota</taxon>
        <taxon>Cytophagia</taxon>
        <taxon>Cytophagales</taxon>
        <taxon>Roseivirgaceae</taxon>
        <taxon>Roseivirga</taxon>
    </lineage>
</organism>
<dbReference type="InterPro" id="IPR009000">
    <property type="entry name" value="Transl_B-barrel_sf"/>
</dbReference>
<evidence type="ECO:0000256" key="3">
    <source>
        <dbReference type="ARBA" id="ARBA00022884"/>
    </source>
</evidence>
<evidence type="ECO:0000256" key="2">
    <source>
        <dbReference type="ARBA" id="ARBA00022730"/>
    </source>
</evidence>
<evidence type="ECO:0000256" key="6">
    <source>
        <dbReference type="ARBA" id="ARBA00035243"/>
    </source>
</evidence>
<dbReference type="STRING" id="1563681.BFP71_08345"/>
<dbReference type="OrthoDB" id="9806135at2"/>
<accession>A0A1E5SKE3</accession>
<dbReference type="RefSeq" id="WP_069835035.1">
    <property type="nucleotide sequence ID" value="NZ_MDGQ01000005.1"/>
</dbReference>
<dbReference type="Gene3D" id="3.30.160.810">
    <property type="match status" value="1"/>
</dbReference>
<keyword evidence="11" id="KW-1185">Reference proteome</keyword>
<dbReference type="SUPFAM" id="SSF50447">
    <property type="entry name" value="Translation proteins"/>
    <property type="match status" value="1"/>
</dbReference>
<dbReference type="AlphaFoldDB" id="A0A1E5SKE3"/>
<comment type="similarity">
    <text evidence="1 7 8">Belongs to the universal ribosomal protein uL3 family.</text>
</comment>
<evidence type="ECO:0000256" key="8">
    <source>
        <dbReference type="RuleBase" id="RU003905"/>
    </source>
</evidence>
<evidence type="ECO:0000313" key="11">
    <source>
        <dbReference type="Proteomes" id="UP000095552"/>
    </source>
</evidence>
<comment type="subunit">
    <text evidence="7 9">Part of the 50S ribosomal subunit. Forms a cluster with proteins L14 and L19.</text>
</comment>
<protein>
    <recommendedName>
        <fullName evidence="6 7">Large ribosomal subunit protein uL3</fullName>
    </recommendedName>
</protein>
<dbReference type="GO" id="GO:0003735">
    <property type="term" value="F:structural constituent of ribosome"/>
    <property type="evidence" value="ECO:0007669"/>
    <property type="project" value="UniProtKB-UniRule"/>
</dbReference>
<dbReference type="NCBIfam" id="TIGR03625">
    <property type="entry name" value="L3_bact"/>
    <property type="match status" value="1"/>
</dbReference>
<dbReference type="GO" id="GO:0019843">
    <property type="term" value="F:rRNA binding"/>
    <property type="evidence" value="ECO:0007669"/>
    <property type="project" value="UniProtKB-UniRule"/>
</dbReference>
<dbReference type="GO" id="GO:0006412">
    <property type="term" value="P:translation"/>
    <property type="evidence" value="ECO:0007669"/>
    <property type="project" value="UniProtKB-UniRule"/>
</dbReference>
<dbReference type="Pfam" id="PF00297">
    <property type="entry name" value="Ribosomal_L3"/>
    <property type="match status" value="1"/>
</dbReference>
<dbReference type="Gene3D" id="2.40.30.10">
    <property type="entry name" value="Translation factors"/>
    <property type="match status" value="1"/>
</dbReference>
<evidence type="ECO:0000256" key="9">
    <source>
        <dbReference type="RuleBase" id="RU003906"/>
    </source>
</evidence>
<dbReference type="PANTHER" id="PTHR11229:SF16">
    <property type="entry name" value="LARGE RIBOSOMAL SUBUNIT PROTEIN UL3C"/>
    <property type="match status" value="1"/>
</dbReference>
<dbReference type="EMBL" id="MDGQ01000005">
    <property type="protein sequence ID" value="OEJ99573.1"/>
    <property type="molecule type" value="Genomic_DNA"/>
</dbReference>
<dbReference type="FunFam" id="2.40.30.10:FF:000047">
    <property type="entry name" value="50S ribosomal protein L3"/>
    <property type="match status" value="1"/>
</dbReference>
<evidence type="ECO:0000256" key="1">
    <source>
        <dbReference type="ARBA" id="ARBA00006540"/>
    </source>
</evidence>
<evidence type="ECO:0000256" key="7">
    <source>
        <dbReference type="HAMAP-Rule" id="MF_01325"/>
    </source>
</evidence>
<dbReference type="InterPro" id="IPR000597">
    <property type="entry name" value="Ribosomal_uL3"/>
</dbReference>
<gene>
    <name evidence="7" type="primary">rplC</name>
    <name evidence="10" type="ORF">BFP71_08345</name>
</gene>
<keyword evidence="4 7" id="KW-0689">Ribosomal protein</keyword>
<sequence length="210" mass="22454">MSGIIGKKIGMTSVYSVDGRNVACTVIEAGPCVITQVKNQETDGYQAVQLAYGERKEKNTPKALKGHFKKANTTPKKSVVEFRDFREEFEGMVALGNEITVGDVFKEGDFVDAIGTSKGKGFQGVVKRHGFGGVGQATHGQHNRLRAPGSIGGASYPARVFKGTRMAGRMGNDRVTVINLEVMKVVPEKNLIVVSGSVPGANNSIVVLEK</sequence>
<dbReference type="FunFam" id="3.30.160.810:FF:000001">
    <property type="entry name" value="50S ribosomal protein L3"/>
    <property type="match status" value="1"/>
</dbReference>
<dbReference type="PROSITE" id="PS00474">
    <property type="entry name" value="RIBOSOMAL_L3"/>
    <property type="match status" value="1"/>
</dbReference>
<keyword evidence="5 7" id="KW-0687">Ribonucleoprotein</keyword>
<evidence type="ECO:0000256" key="4">
    <source>
        <dbReference type="ARBA" id="ARBA00022980"/>
    </source>
</evidence>
<reference evidence="10 11" key="1">
    <citation type="submission" date="2016-08" db="EMBL/GenBank/DDBJ databases">
        <title>Draft genome of Fabibacter sp. strain SK-8.</title>
        <authorList>
            <person name="Wong S.-K."/>
            <person name="Hamasaki K."/>
            <person name="Yoshizawa S."/>
        </authorList>
    </citation>
    <scope>NUCLEOTIDE SEQUENCE [LARGE SCALE GENOMIC DNA]</scope>
    <source>
        <strain evidence="10 11">SK-8</strain>
    </source>
</reference>